<gene>
    <name evidence="1" type="ORF">H8744_04400</name>
</gene>
<evidence type="ECO:0000313" key="1">
    <source>
        <dbReference type="EMBL" id="MBC8592497.1"/>
    </source>
</evidence>
<name>A0A926IJ60_9BACT</name>
<proteinExistence type="predicted"/>
<organism evidence="1 2">
    <name type="scientific">Jilunia laotingensis</name>
    <dbReference type="NCBI Taxonomy" id="2763675"/>
    <lineage>
        <taxon>Bacteria</taxon>
        <taxon>Pseudomonadati</taxon>
        <taxon>Bacteroidota</taxon>
        <taxon>Bacteroidia</taxon>
        <taxon>Bacteroidales</taxon>
        <taxon>Bacteroidaceae</taxon>
        <taxon>Jilunia</taxon>
    </lineage>
</organism>
<sequence length="263" mass="30314">MSNWLTLKRLSEKYGVSESTLRVWKCLGYVTSSVIENVVMLDEESVIHFWEMRKTKGLNEEYLEKLIKEKEWERDILLSKLDDELFLLRTSELHQPLFHVIIQELGQLITNDREREIFLAISSGKPISWVAANRGMTYAQAVETYSSILRRLGENPGRIATFRKRVMDLMFGKYDTEDPTNIPLYNLVDTRAHSILYGEAGMETVRELLQYTSRNGWNSLKRLRGMGSMTYHHIINTLSNAHFIVIGEDGSIALSPEIAALIL</sequence>
<dbReference type="AlphaFoldDB" id="A0A926IJ60"/>
<reference evidence="1" key="1">
    <citation type="submission" date="2020-08" db="EMBL/GenBank/DDBJ databases">
        <title>Genome public.</title>
        <authorList>
            <person name="Liu C."/>
            <person name="Sun Q."/>
        </authorList>
    </citation>
    <scope>NUCLEOTIDE SEQUENCE</scope>
    <source>
        <strain evidence="1">N12</strain>
    </source>
</reference>
<dbReference type="EMBL" id="JACRTF010000001">
    <property type="protein sequence ID" value="MBC8592497.1"/>
    <property type="molecule type" value="Genomic_DNA"/>
</dbReference>
<comment type="caution">
    <text evidence="1">The sequence shown here is derived from an EMBL/GenBank/DDBJ whole genome shotgun (WGS) entry which is preliminary data.</text>
</comment>
<protein>
    <submittedName>
        <fullName evidence="1">DNA-binding protein</fullName>
    </submittedName>
</protein>
<keyword evidence="1" id="KW-0238">DNA-binding</keyword>
<dbReference type="Proteomes" id="UP000651085">
    <property type="component" value="Unassembled WGS sequence"/>
</dbReference>
<evidence type="ECO:0000313" key="2">
    <source>
        <dbReference type="Proteomes" id="UP000651085"/>
    </source>
</evidence>
<accession>A0A926IJ60</accession>
<dbReference type="GO" id="GO:0003677">
    <property type="term" value="F:DNA binding"/>
    <property type="evidence" value="ECO:0007669"/>
    <property type="project" value="UniProtKB-KW"/>
</dbReference>
<keyword evidence="2" id="KW-1185">Reference proteome</keyword>